<keyword evidence="2" id="KW-1185">Reference proteome</keyword>
<dbReference type="RefSeq" id="WP_246946960.1">
    <property type="nucleotide sequence ID" value="NZ_JALKII010000001.1"/>
</dbReference>
<dbReference type="EMBL" id="JALKII010000001">
    <property type="protein sequence ID" value="MCK0536100.1"/>
    <property type="molecule type" value="Genomic_DNA"/>
</dbReference>
<dbReference type="Proteomes" id="UP001165524">
    <property type="component" value="Unassembled WGS sequence"/>
</dbReference>
<comment type="caution">
    <text evidence="1">The sequence shown here is derived from an EMBL/GenBank/DDBJ whole genome shotgun (WGS) entry which is preliminary data.</text>
</comment>
<reference evidence="1" key="1">
    <citation type="submission" date="2022-04" db="EMBL/GenBank/DDBJ databases">
        <title>Alcanivorax sp. CY1518 draft genome sequence.</title>
        <authorList>
            <person name="Zhao G."/>
            <person name="An M."/>
        </authorList>
    </citation>
    <scope>NUCLEOTIDE SEQUENCE</scope>
    <source>
        <strain evidence="1">CY1518</strain>
    </source>
</reference>
<accession>A0ABT0E2Q9</accession>
<protein>
    <recommendedName>
        <fullName evidence="3">Sulfotransferase family protein</fullName>
    </recommendedName>
</protein>
<organism evidence="1 2">
    <name type="scientific">Alcanivorax quisquiliarum</name>
    <dbReference type="NCBI Taxonomy" id="2933565"/>
    <lineage>
        <taxon>Bacteria</taxon>
        <taxon>Pseudomonadati</taxon>
        <taxon>Pseudomonadota</taxon>
        <taxon>Gammaproteobacteria</taxon>
        <taxon>Oceanospirillales</taxon>
        <taxon>Alcanivoracaceae</taxon>
        <taxon>Alcanivorax</taxon>
    </lineage>
</organism>
<evidence type="ECO:0000313" key="1">
    <source>
        <dbReference type="EMBL" id="MCK0536100.1"/>
    </source>
</evidence>
<sequence length="205" mass="23779">MRFKQVLALSAGRAGSKTFANACSYITNYTSGHETRLAMPAAEKINYPDFHIESDNRLSWMLGLLNERLSDSVFYVYLYRDEEKIARSYNRRWAVKNGIMPAYAQGVLMMPTSRNDIVTCRDYVSCVHANIKMFLKDKQYVVIDIDNPQEGFECFWEKISAQGDKKKALQAFEQADNTSSKMNLYRRLRYKAHLLLDKAERTIRS</sequence>
<name>A0ABT0E2Q9_9GAMM</name>
<proteinExistence type="predicted"/>
<evidence type="ECO:0000313" key="2">
    <source>
        <dbReference type="Proteomes" id="UP001165524"/>
    </source>
</evidence>
<evidence type="ECO:0008006" key="3">
    <source>
        <dbReference type="Google" id="ProtNLM"/>
    </source>
</evidence>
<gene>
    <name evidence="1" type="ORF">MU846_00045</name>
</gene>